<comment type="caution">
    <text evidence="2">The sequence shown here is derived from an EMBL/GenBank/DDBJ whole genome shotgun (WGS) entry which is preliminary data.</text>
</comment>
<dbReference type="Proteomes" id="UP000570166">
    <property type="component" value="Unassembled WGS sequence"/>
</dbReference>
<feature type="transmembrane region" description="Helical" evidence="1">
    <location>
        <begin position="79"/>
        <end position="100"/>
    </location>
</feature>
<keyword evidence="3" id="KW-1185">Reference proteome</keyword>
<dbReference type="AlphaFoldDB" id="A0A838LAF8"/>
<reference evidence="2 3" key="1">
    <citation type="submission" date="2020-07" db="EMBL/GenBank/DDBJ databases">
        <authorList>
            <person name="Sun Q."/>
        </authorList>
    </citation>
    <scope>NUCLEOTIDE SEQUENCE [LARGE SCALE GENOMIC DNA]</scope>
    <source>
        <strain evidence="2 3">CGMCC 1.13654</strain>
    </source>
</reference>
<feature type="transmembrane region" description="Helical" evidence="1">
    <location>
        <begin position="45"/>
        <end position="72"/>
    </location>
</feature>
<keyword evidence="1" id="KW-1133">Transmembrane helix</keyword>
<gene>
    <name evidence="2" type="ORF">HZF05_13480</name>
</gene>
<name>A0A838LAF8_9SPHN</name>
<feature type="transmembrane region" description="Helical" evidence="1">
    <location>
        <begin position="120"/>
        <end position="141"/>
    </location>
</feature>
<evidence type="ECO:0000256" key="1">
    <source>
        <dbReference type="SAM" id="Phobius"/>
    </source>
</evidence>
<dbReference type="EMBL" id="JACEIB010000008">
    <property type="protein sequence ID" value="MBA2935106.1"/>
    <property type="molecule type" value="Genomic_DNA"/>
</dbReference>
<evidence type="ECO:0000313" key="3">
    <source>
        <dbReference type="Proteomes" id="UP000570166"/>
    </source>
</evidence>
<sequence>MVLARYLLAAAAASICLVCLLVLPTLWIIGPTVSGAIILSDLVMIPILILIAIIIVAPLALPWASLAVLLANRFRIDNIAYWAIAGAITGVVCASFGIWVFHDYPSVADDGSTITYASEWWRLAPMSLIAGTVGGFVFKWMETRLSSYARR</sequence>
<keyword evidence="1" id="KW-0812">Transmembrane</keyword>
<protein>
    <submittedName>
        <fullName evidence="2">Uncharacterized protein</fullName>
    </submittedName>
</protein>
<proteinExistence type="predicted"/>
<keyword evidence="1" id="KW-0472">Membrane</keyword>
<evidence type="ECO:0000313" key="2">
    <source>
        <dbReference type="EMBL" id="MBA2935106.1"/>
    </source>
</evidence>
<organism evidence="2 3">
    <name type="scientific">Sphingomonas chungangi</name>
    <dbReference type="NCBI Taxonomy" id="2683589"/>
    <lineage>
        <taxon>Bacteria</taxon>
        <taxon>Pseudomonadati</taxon>
        <taxon>Pseudomonadota</taxon>
        <taxon>Alphaproteobacteria</taxon>
        <taxon>Sphingomonadales</taxon>
        <taxon>Sphingomonadaceae</taxon>
        <taxon>Sphingomonas</taxon>
    </lineage>
</organism>
<accession>A0A838LAF8</accession>
<dbReference type="RefSeq" id="WP_160362741.1">
    <property type="nucleotide sequence ID" value="NZ_JACEIB010000008.1"/>
</dbReference>